<dbReference type="SUPFAM" id="SSF47459">
    <property type="entry name" value="HLH, helix-loop-helix DNA-binding domain"/>
    <property type="match status" value="1"/>
</dbReference>
<dbReference type="PANTHER" id="PTHR23349:SF63">
    <property type="entry name" value="FER3-LIKE PROTEIN"/>
    <property type="match status" value="1"/>
</dbReference>
<keyword evidence="4" id="KW-1185">Reference proteome</keyword>
<dbReference type="EMBL" id="JAWDGP010000029">
    <property type="protein sequence ID" value="KAK3804227.1"/>
    <property type="molecule type" value="Genomic_DNA"/>
</dbReference>
<accession>A0AAE1EEY5</accession>
<dbReference type="Gene3D" id="4.10.280.10">
    <property type="entry name" value="Helix-loop-helix DNA-binding domain"/>
    <property type="match status" value="1"/>
</dbReference>
<protein>
    <recommendedName>
        <fullName evidence="2">BHLH domain-containing protein</fullName>
    </recommendedName>
</protein>
<dbReference type="InterPro" id="IPR050283">
    <property type="entry name" value="E-box_TF_Regulators"/>
</dbReference>
<dbReference type="PROSITE" id="PS50888">
    <property type="entry name" value="BHLH"/>
    <property type="match status" value="1"/>
</dbReference>
<evidence type="ECO:0000313" key="3">
    <source>
        <dbReference type="EMBL" id="KAK3804227.1"/>
    </source>
</evidence>
<feature type="compositionally biased region" description="Basic residues" evidence="1">
    <location>
        <begin position="299"/>
        <end position="311"/>
    </location>
</feature>
<gene>
    <name evidence="3" type="ORF">RRG08_040734</name>
</gene>
<dbReference type="AlphaFoldDB" id="A0AAE1EEY5"/>
<dbReference type="CDD" id="cd11415">
    <property type="entry name" value="bHLH_TS_FERD3L_NATO3"/>
    <property type="match status" value="1"/>
</dbReference>
<feature type="domain" description="BHLH" evidence="2">
    <location>
        <begin position="309"/>
        <end position="361"/>
    </location>
</feature>
<evidence type="ECO:0000259" key="2">
    <source>
        <dbReference type="PROSITE" id="PS50888"/>
    </source>
</evidence>
<dbReference type="GO" id="GO:0000977">
    <property type="term" value="F:RNA polymerase II transcription regulatory region sequence-specific DNA binding"/>
    <property type="evidence" value="ECO:0007669"/>
    <property type="project" value="TreeGrafter"/>
</dbReference>
<evidence type="ECO:0000256" key="1">
    <source>
        <dbReference type="SAM" id="MobiDB-lite"/>
    </source>
</evidence>
<sequence length="424" mass="47384">MAQISRLIYSFIETCEVCPKRTASKRDRPYLALGETRLPGRQLVALAASATLTSRGEIRTGDCQRRVTITCQPQLATRATCSGLKPYHQLWLQLTLCAASFQSKCNLILVSWPRRNRPELPSPRVVLMCTMAEDRGLVVTDSHYTELTCGTENLSPYSVSSGYTEHSAYYQPQDFDWQQQQHQCQQSVITSTHQQMLEPTEKHYYGAYQDGSGAAREANPHGCFPGYNQHPHHTDFYSPVPHGLWASPASASLSTTGANDPLMVAQMGQHHRFFSGIDLSQHPPHHQGTPSTPTAPVVKPKRKRVQSHSQRKAANVRERRRMFHLNEAFDELRKRLPAFNYEKRLSRIETLRLAMTYISFMKDVSVGGDPKSVKLKPHGAELSPLDGSRILGSMFSGSSSGSNDERSMLNDDSDDDVSNHSGGN</sequence>
<organism evidence="3 4">
    <name type="scientific">Elysia crispata</name>
    <name type="common">lettuce slug</name>
    <dbReference type="NCBI Taxonomy" id="231223"/>
    <lineage>
        <taxon>Eukaryota</taxon>
        <taxon>Metazoa</taxon>
        <taxon>Spiralia</taxon>
        <taxon>Lophotrochozoa</taxon>
        <taxon>Mollusca</taxon>
        <taxon>Gastropoda</taxon>
        <taxon>Heterobranchia</taxon>
        <taxon>Euthyneura</taxon>
        <taxon>Panpulmonata</taxon>
        <taxon>Sacoglossa</taxon>
        <taxon>Placobranchoidea</taxon>
        <taxon>Plakobranchidae</taxon>
        <taxon>Elysia</taxon>
    </lineage>
</organism>
<dbReference type="PANTHER" id="PTHR23349">
    <property type="entry name" value="BASIC HELIX-LOOP-HELIX TRANSCRIPTION FACTOR, TWIST"/>
    <property type="match status" value="1"/>
</dbReference>
<proteinExistence type="predicted"/>
<comment type="caution">
    <text evidence="3">The sequence shown here is derived from an EMBL/GenBank/DDBJ whole genome shotgun (WGS) entry which is preliminary data.</text>
</comment>
<dbReference type="Proteomes" id="UP001283361">
    <property type="component" value="Unassembled WGS sequence"/>
</dbReference>
<reference evidence="3" key="1">
    <citation type="journal article" date="2023" name="G3 (Bethesda)">
        <title>A reference genome for the long-term kleptoplast-retaining sea slug Elysia crispata morphotype clarki.</title>
        <authorList>
            <person name="Eastman K.E."/>
            <person name="Pendleton A.L."/>
            <person name="Shaikh M.A."/>
            <person name="Suttiyut T."/>
            <person name="Ogas R."/>
            <person name="Tomko P."/>
            <person name="Gavelis G."/>
            <person name="Widhalm J.R."/>
            <person name="Wisecaver J.H."/>
        </authorList>
    </citation>
    <scope>NUCLEOTIDE SEQUENCE</scope>
    <source>
        <strain evidence="3">ECLA1</strain>
    </source>
</reference>
<feature type="compositionally biased region" description="Low complexity" evidence="1">
    <location>
        <begin position="392"/>
        <end position="402"/>
    </location>
</feature>
<dbReference type="Pfam" id="PF00010">
    <property type="entry name" value="HLH"/>
    <property type="match status" value="1"/>
</dbReference>
<dbReference type="GO" id="GO:0046983">
    <property type="term" value="F:protein dimerization activity"/>
    <property type="evidence" value="ECO:0007669"/>
    <property type="project" value="InterPro"/>
</dbReference>
<dbReference type="SMART" id="SM00353">
    <property type="entry name" value="HLH"/>
    <property type="match status" value="1"/>
</dbReference>
<dbReference type="InterPro" id="IPR011598">
    <property type="entry name" value="bHLH_dom"/>
</dbReference>
<dbReference type="InterPro" id="IPR036638">
    <property type="entry name" value="HLH_DNA-bd_sf"/>
</dbReference>
<evidence type="ECO:0000313" key="4">
    <source>
        <dbReference type="Proteomes" id="UP001283361"/>
    </source>
</evidence>
<name>A0AAE1EEY5_9GAST</name>
<feature type="region of interest" description="Disordered" evidence="1">
    <location>
        <begin position="277"/>
        <end position="315"/>
    </location>
</feature>
<dbReference type="GO" id="GO:0000981">
    <property type="term" value="F:DNA-binding transcription factor activity, RNA polymerase II-specific"/>
    <property type="evidence" value="ECO:0007669"/>
    <property type="project" value="TreeGrafter"/>
</dbReference>
<dbReference type="GO" id="GO:0032502">
    <property type="term" value="P:developmental process"/>
    <property type="evidence" value="ECO:0007669"/>
    <property type="project" value="TreeGrafter"/>
</dbReference>
<feature type="region of interest" description="Disordered" evidence="1">
    <location>
        <begin position="375"/>
        <end position="424"/>
    </location>
</feature>